<sequence>MPSGPEARRRGTGRPGPGRAETNGPGRRRQGAGSGATGPADGSRGTGGGGRPRQGAGGALRQPVALAVAVDPADFARLREHGLFGGVDYGYYLRRTENQLRALRGEGLEVHLRVLEPLDFADFCEQHLLTQDDPVARVAYAADPELAGEPFVYRGEPLAELLPVLLADHLARVRISVGSSVLLMSVGLEEQPEERLAAVLQYVSEVYLALGAGAGEGRQLLVLRSVGLLDGEQLSARAEPVVESGAFTTSGREVEAFCITLAAAVAGHGAGELLLYRPARADGGREALGWVLVDGWLRPMSVVETAAALVAVGAEGPPGRLAARAGFPLPSQWGRWAGGPPQRPADDGDAIGERGVLGEAGVPDAAGPGGGAGESGWATREQGGDAAGGGGEAGR</sequence>
<proteinExistence type="predicted"/>
<organism evidence="2 3">
    <name type="scientific">Kitasatospora cystarginea</name>
    <dbReference type="NCBI Taxonomy" id="58350"/>
    <lineage>
        <taxon>Bacteria</taxon>
        <taxon>Bacillati</taxon>
        <taxon>Actinomycetota</taxon>
        <taxon>Actinomycetes</taxon>
        <taxon>Kitasatosporales</taxon>
        <taxon>Streptomycetaceae</taxon>
        <taxon>Kitasatospora</taxon>
    </lineage>
</organism>
<dbReference type="EMBL" id="BAAATR010000012">
    <property type="protein sequence ID" value="GAA2247019.1"/>
    <property type="molecule type" value="Genomic_DNA"/>
</dbReference>
<evidence type="ECO:0000256" key="1">
    <source>
        <dbReference type="SAM" id="MobiDB-lite"/>
    </source>
</evidence>
<feature type="region of interest" description="Disordered" evidence="1">
    <location>
        <begin position="336"/>
        <end position="395"/>
    </location>
</feature>
<evidence type="ECO:0000313" key="2">
    <source>
        <dbReference type="EMBL" id="GAA2247019.1"/>
    </source>
</evidence>
<protein>
    <submittedName>
        <fullName evidence="2">Uncharacterized protein</fullName>
    </submittedName>
</protein>
<keyword evidence="3" id="KW-1185">Reference proteome</keyword>
<name>A0ABN3E3T9_9ACTN</name>
<reference evidence="2 3" key="1">
    <citation type="journal article" date="2019" name="Int. J. Syst. Evol. Microbiol.">
        <title>The Global Catalogue of Microorganisms (GCM) 10K type strain sequencing project: providing services to taxonomists for standard genome sequencing and annotation.</title>
        <authorList>
            <consortium name="The Broad Institute Genomics Platform"/>
            <consortium name="The Broad Institute Genome Sequencing Center for Infectious Disease"/>
            <person name="Wu L."/>
            <person name="Ma J."/>
        </authorList>
    </citation>
    <scope>NUCLEOTIDE SEQUENCE [LARGE SCALE GENOMIC DNA]</scope>
    <source>
        <strain evidence="2 3">JCM 7356</strain>
    </source>
</reference>
<feature type="region of interest" description="Disordered" evidence="1">
    <location>
        <begin position="1"/>
        <end position="59"/>
    </location>
</feature>
<comment type="caution">
    <text evidence="2">The sequence shown here is derived from an EMBL/GenBank/DDBJ whole genome shotgun (WGS) entry which is preliminary data.</text>
</comment>
<feature type="compositionally biased region" description="Gly residues" evidence="1">
    <location>
        <begin position="385"/>
        <end position="395"/>
    </location>
</feature>
<evidence type="ECO:0000313" key="3">
    <source>
        <dbReference type="Proteomes" id="UP001500305"/>
    </source>
</evidence>
<accession>A0ABN3E3T9</accession>
<feature type="compositionally biased region" description="Gly residues" evidence="1">
    <location>
        <begin position="44"/>
        <end position="58"/>
    </location>
</feature>
<gene>
    <name evidence="2" type="ORF">GCM10010430_31320</name>
</gene>
<dbReference type="Proteomes" id="UP001500305">
    <property type="component" value="Unassembled WGS sequence"/>
</dbReference>